<dbReference type="InParanoid" id="K3YMU0"/>
<keyword evidence="1" id="KW-0547">Nucleotide-binding</keyword>
<evidence type="ECO:0000256" key="2">
    <source>
        <dbReference type="ARBA" id="ARBA00022801"/>
    </source>
</evidence>
<accession>K3YMU0</accession>
<dbReference type="GO" id="GO:0005524">
    <property type="term" value="F:ATP binding"/>
    <property type="evidence" value="ECO:0007669"/>
    <property type="project" value="UniProtKB-KW"/>
</dbReference>
<dbReference type="EnsemblPlants" id="KQL02847">
    <property type="protein sequence ID" value="KQL02847"/>
    <property type="gene ID" value="SETIT_015573mg"/>
</dbReference>
<feature type="domain" description="DEAD-box RNA helicase Q" evidence="6">
    <location>
        <begin position="12"/>
        <end position="40"/>
    </location>
</feature>
<dbReference type="STRING" id="4555.K3YMU0"/>
<protein>
    <recommendedName>
        <fullName evidence="6">DEAD-box RNA helicase Q domain-containing protein</fullName>
    </recommendedName>
</protein>
<keyword evidence="2" id="KW-0378">Hydrolase</keyword>
<proteinExistence type="predicted"/>
<dbReference type="GO" id="GO:0003724">
    <property type="term" value="F:RNA helicase activity"/>
    <property type="evidence" value="ECO:0007669"/>
    <property type="project" value="InterPro"/>
</dbReference>
<dbReference type="Gramene" id="KQL02847">
    <property type="protein sequence ID" value="KQL02847"/>
    <property type="gene ID" value="SETIT_015573mg"/>
</dbReference>
<evidence type="ECO:0000313" key="8">
    <source>
        <dbReference type="Proteomes" id="UP000004995"/>
    </source>
</evidence>
<dbReference type="HOGENOM" id="CLU_3176478_0_0_1"/>
<dbReference type="GO" id="GO:0016787">
    <property type="term" value="F:hydrolase activity"/>
    <property type="evidence" value="ECO:0007669"/>
    <property type="project" value="UniProtKB-KW"/>
</dbReference>
<keyword evidence="8" id="KW-1185">Reference proteome</keyword>
<evidence type="ECO:0000259" key="6">
    <source>
        <dbReference type="PROSITE" id="PS51195"/>
    </source>
</evidence>
<dbReference type="InterPro" id="IPR014014">
    <property type="entry name" value="RNA_helicase_DEAD_Q_motif"/>
</dbReference>
<evidence type="ECO:0000256" key="3">
    <source>
        <dbReference type="ARBA" id="ARBA00022806"/>
    </source>
</evidence>
<evidence type="ECO:0000256" key="5">
    <source>
        <dbReference type="PROSITE-ProRule" id="PRU00552"/>
    </source>
</evidence>
<dbReference type="SUPFAM" id="SSF52540">
    <property type="entry name" value="P-loop containing nucleoside triphosphate hydrolases"/>
    <property type="match status" value="1"/>
</dbReference>
<keyword evidence="4" id="KW-0067">ATP-binding</keyword>
<keyword evidence="3" id="KW-0347">Helicase</keyword>
<evidence type="ECO:0000256" key="1">
    <source>
        <dbReference type="ARBA" id="ARBA00022741"/>
    </source>
</evidence>
<dbReference type="Gene3D" id="3.40.50.300">
    <property type="entry name" value="P-loop containing nucleotide triphosphate hydrolases"/>
    <property type="match status" value="1"/>
</dbReference>
<dbReference type="PROSITE" id="PS51195">
    <property type="entry name" value="Q_MOTIF"/>
    <property type="match status" value="1"/>
</dbReference>
<reference evidence="8" key="1">
    <citation type="journal article" date="2012" name="Nat. Biotechnol.">
        <title>Reference genome sequence of the model plant Setaria.</title>
        <authorList>
            <person name="Bennetzen J.L."/>
            <person name="Schmutz J."/>
            <person name="Wang H."/>
            <person name="Percifield R."/>
            <person name="Hawkins J."/>
            <person name="Pontaroli A.C."/>
            <person name="Estep M."/>
            <person name="Feng L."/>
            <person name="Vaughn J.N."/>
            <person name="Grimwood J."/>
            <person name="Jenkins J."/>
            <person name="Barry K."/>
            <person name="Lindquist E."/>
            <person name="Hellsten U."/>
            <person name="Deshpande S."/>
            <person name="Wang X."/>
            <person name="Wu X."/>
            <person name="Mitros T."/>
            <person name="Triplett J."/>
            <person name="Yang X."/>
            <person name="Ye C.Y."/>
            <person name="Mauro-Herrera M."/>
            <person name="Wang L."/>
            <person name="Li P."/>
            <person name="Sharma M."/>
            <person name="Sharma R."/>
            <person name="Ronald P.C."/>
            <person name="Panaud O."/>
            <person name="Kellogg E.A."/>
            <person name="Brutnell T.P."/>
            <person name="Doust A.N."/>
            <person name="Tuskan G.A."/>
            <person name="Rokhsar D."/>
            <person name="Devos K.M."/>
        </authorList>
    </citation>
    <scope>NUCLEOTIDE SEQUENCE [LARGE SCALE GENOMIC DNA]</scope>
    <source>
        <strain evidence="8">cv. Yugu1</strain>
    </source>
</reference>
<evidence type="ECO:0000313" key="7">
    <source>
        <dbReference type="EnsemblPlants" id="KQL02847"/>
    </source>
</evidence>
<sequence length="47" mass="5134">MAKEDLVVDAASTYAELGICKELVEAFDLMGWKEPTTVQVEAIPHAI</sequence>
<reference evidence="7" key="2">
    <citation type="submission" date="2018-08" db="UniProtKB">
        <authorList>
            <consortium name="EnsemblPlants"/>
        </authorList>
    </citation>
    <scope>IDENTIFICATION</scope>
    <source>
        <strain evidence="7">Yugu1</strain>
    </source>
</reference>
<dbReference type="EMBL" id="AGNK02004018">
    <property type="status" value="NOT_ANNOTATED_CDS"/>
    <property type="molecule type" value="Genomic_DNA"/>
</dbReference>
<feature type="short sequence motif" description="Q motif" evidence="5">
    <location>
        <begin position="12"/>
        <end position="40"/>
    </location>
</feature>
<dbReference type="InterPro" id="IPR027417">
    <property type="entry name" value="P-loop_NTPase"/>
</dbReference>
<dbReference type="AlphaFoldDB" id="K3YMU0"/>
<evidence type="ECO:0000256" key="4">
    <source>
        <dbReference type="ARBA" id="ARBA00022840"/>
    </source>
</evidence>
<dbReference type="Proteomes" id="UP000004995">
    <property type="component" value="Unassembled WGS sequence"/>
</dbReference>
<name>K3YMU0_SETIT</name>
<organism evidence="7 8">
    <name type="scientific">Setaria italica</name>
    <name type="common">Foxtail millet</name>
    <name type="synonym">Panicum italicum</name>
    <dbReference type="NCBI Taxonomy" id="4555"/>
    <lineage>
        <taxon>Eukaryota</taxon>
        <taxon>Viridiplantae</taxon>
        <taxon>Streptophyta</taxon>
        <taxon>Embryophyta</taxon>
        <taxon>Tracheophyta</taxon>
        <taxon>Spermatophyta</taxon>
        <taxon>Magnoliopsida</taxon>
        <taxon>Liliopsida</taxon>
        <taxon>Poales</taxon>
        <taxon>Poaceae</taxon>
        <taxon>PACMAD clade</taxon>
        <taxon>Panicoideae</taxon>
        <taxon>Panicodae</taxon>
        <taxon>Paniceae</taxon>
        <taxon>Cenchrinae</taxon>
        <taxon>Setaria</taxon>
    </lineage>
</organism>